<comment type="caution">
    <text evidence="1">The sequence shown here is derived from an EMBL/GenBank/DDBJ whole genome shotgun (WGS) entry which is preliminary data.</text>
</comment>
<name>A0ABV8L0R0_9NOCA</name>
<sequence>MTTANRLRTEGRAEGQVEVLMQLMAEKFGPLPARVVDAMRGANQDQLSVWTGRLLSAKTLDDLGIA</sequence>
<evidence type="ECO:0000313" key="1">
    <source>
        <dbReference type="EMBL" id="MFC4123912.1"/>
    </source>
</evidence>
<accession>A0ABV8L0R0</accession>
<proteinExistence type="predicted"/>
<reference evidence="2" key="1">
    <citation type="journal article" date="2019" name="Int. J. Syst. Evol. Microbiol.">
        <title>The Global Catalogue of Microorganisms (GCM) 10K type strain sequencing project: providing services to taxonomists for standard genome sequencing and annotation.</title>
        <authorList>
            <consortium name="The Broad Institute Genomics Platform"/>
            <consortium name="The Broad Institute Genome Sequencing Center for Infectious Disease"/>
            <person name="Wu L."/>
            <person name="Ma J."/>
        </authorList>
    </citation>
    <scope>NUCLEOTIDE SEQUENCE [LARGE SCALE GENOMIC DNA]</scope>
    <source>
        <strain evidence="2">CGMCC 4.7204</strain>
    </source>
</reference>
<evidence type="ECO:0000313" key="2">
    <source>
        <dbReference type="Proteomes" id="UP001595767"/>
    </source>
</evidence>
<gene>
    <name evidence="1" type="ORF">ACFOW8_03085</name>
</gene>
<dbReference type="RefSeq" id="WP_378545101.1">
    <property type="nucleotide sequence ID" value="NZ_JBHSBA010000003.1"/>
</dbReference>
<protein>
    <recommendedName>
        <fullName evidence="3">Transposase</fullName>
    </recommendedName>
</protein>
<organism evidence="1 2">
    <name type="scientific">Nocardia rhizosphaerae</name>
    <dbReference type="NCBI Taxonomy" id="1691571"/>
    <lineage>
        <taxon>Bacteria</taxon>
        <taxon>Bacillati</taxon>
        <taxon>Actinomycetota</taxon>
        <taxon>Actinomycetes</taxon>
        <taxon>Mycobacteriales</taxon>
        <taxon>Nocardiaceae</taxon>
        <taxon>Nocardia</taxon>
    </lineage>
</organism>
<dbReference type="Proteomes" id="UP001595767">
    <property type="component" value="Unassembled WGS sequence"/>
</dbReference>
<evidence type="ECO:0008006" key="3">
    <source>
        <dbReference type="Google" id="ProtNLM"/>
    </source>
</evidence>
<keyword evidence="2" id="KW-1185">Reference proteome</keyword>
<dbReference type="EMBL" id="JBHSBA010000003">
    <property type="protein sequence ID" value="MFC4123912.1"/>
    <property type="molecule type" value="Genomic_DNA"/>
</dbReference>